<gene>
    <name evidence="5" type="ORF">GCM10009030_11640</name>
</gene>
<protein>
    <submittedName>
        <fullName evidence="5">Serine protease</fullName>
    </submittedName>
</protein>
<sequence>MGNDRLSRRGFLGALGVALAGTAGCQAPGQVDGPATAGTDTTPQSRQSQQSTQSGGSVYTNVYREVADSVVSIRVYSRIGRGSQGSGFLVDDEHVVTNEHVVAGGDEYYVRFADTGWRQVSVVGTDVYSDLAVLRVRNSPDDVSPLTFRDNDPAVGMRVVAIGNPFGLSGSVSEGIVSGVDRTLRGANNFSIADAIQTDAAVNPGNSGGPLVDLDGGVVGVINAGGGDNVAFAISAQLAQRVVPALVEDGTYRHSYMGVTLQSVEPLIAEANDLRRASGVYIDTIVDGGPSDGVLQGSDGSETINNTEIPVGGDVVRRLDDTPTPTRQALATFLALETSPGDTVDVTIVRDGQTRTVELKLGRRPRP</sequence>
<feature type="compositionally biased region" description="Low complexity" evidence="3">
    <location>
        <begin position="39"/>
        <end position="56"/>
    </location>
</feature>
<keyword evidence="1 5" id="KW-0645">Protease</keyword>
<dbReference type="SUPFAM" id="SSF50494">
    <property type="entry name" value="Trypsin-like serine proteases"/>
    <property type="match status" value="1"/>
</dbReference>
<dbReference type="InterPro" id="IPR009003">
    <property type="entry name" value="Peptidase_S1_PA"/>
</dbReference>
<reference evidence="5" key="2">
    <citation type="submission" date="2020-09" db="EMBL/GenBank/DDBJ databases">
        <authorList>
            <person name="Sun Q."/>
            <person name="Ohkuma M."/>
        </authorList>
    </citation>
    <scope>NUCLEOTIDE SEQUENCE</scope>
    <source>
        <strain evidence="5">JCM 17820</strain>
    </source>
</reference>
<organism evidence="5 6">
    <name type="scientific">Haloarcula pellucida</name>
    <dbReference type="NCBI Taxonomy" id="1427151"/>
    <lineage>
        <taxon>Archaea</taxon>
        <taxon>Methanobacteriati</taxon>
        <taxon>Methanobacteriota</taxon>
        <taxon>Stenosarchaea group</taxon>
        <taxon>Halobacteria</taxon>
        <taxon>Halobacteriales</taxon>
        <taxon>Haloarculaceae</taxon>
        <taxon>Haloarcula</taxon>
    </lineage>
</organism>
<dbReference type="PRINTS" id="PR00834">
    <property type="entry name" value="PROTEASES2C"/>
</dbReference>
<evidence type="ECO:0000259" key="4">
    <source>
        <dbReference type="Pfam" id="PF13180"/>
    </source>
</evidence>
<dbReference type="EMBL" id="BMOU01000001">
    <property type="protein sequence ID" value="GGN90084.1"/>
    <property type="molecule type" value="Genomic_DNA"/>
</dbReference>
<dbReference type="Gene3D" id="2.30.42.10">
    <property type="match status" value="1"/>
</dbReference>
<dbReference type="AlphaFoldDB" id="A0A830GKI5"/>
<accession>A0A830GKI5</accession>
<keyword evidence="6" id="KW-1185">Reference proteome</keyword>
<dbReference type="InterPro" id="IPR051201">
    <property type="entry name" value="Chloro_Bact_Ser_Proteases"/>
</dbReference>
<dbReference type="InterPro" id="IPR036034">
    <property type="entry name" value="PDZ_sf"/>
</dbReference>
<dbReference type="PROSITE" id="PS51318">
    <property type="entry name" value="TAT"/>
    <property type="match status" value="1"/>
</dbReference>
<dbReference type="InterPro" id="IPR001478">
    <property type="entry name" value="PDZ"/>
</dbReference>
<evidence type="ECO:0000256" key="2">
    <source>
        <dbReference type="ARBA" id="ARBA00022801"/>
    </source>
</evidence>
<evidence type="ECO:0000313" key="6">
    <source>
        <dbReference type="Proteomes" id="UP000605784"/>
    </source>
</evidence>
<proteinExistence type="predicted"/>
<dbReference type="Pfam" id="PF13365">
    <property type="entry name" value="Trypsin_2"/>
    <property type="match status" value="1"/>
</dbReference>
<reference evidence="5" key="1">
    <citation type="journal article" date="2014" name="Int. J. Syst. Evol. Microbiol.">
        <title>Complete genome sequence of Corynebacterium casei LMG S-19264T (=DSM 44701T), isolated from a smear-ripened cheese.</title>
        <authorList>
            <consortium name="US DOE Joint Genome Institute (JGI-PGF)"/>
            <person name="Walter F."/>
            <person name="Albersmeier A."/>
            <person name="Kalinowski J."/>
            <person name="Ruckert C."/>
        </authorList>
    </citation>
    <scope>NUCLEOTIDE SEQUENCE</scope>
    <source>
        <strain evidence="5">JCM 17820</strain>
    </source>
</reference>
<dbReference type="PANTHER" id="PTHR43343:SF3">
    <property type="entry name" value="PROTEASE DO-LIKE 8, CHLOROPLASTIC"/>
    <property type="match status" value="1"/>
</dbReference>
<dbReference type="PROSITE" id="PS51257">
    <property type="entry name" value="PROKAR_LIPOPROTEIN"/>
    <property type="match status" value="1"/>
</dbReference>
<feature type="domain" description="PDZ" evidence="4">
    <location>
        <begin position="256"/>
        <end position="361"/>
    </location>
</feature>
<dbReference type="Pfam" id="PF13180">
    <property type="entry name" value="PDZ_2"/>
    <property type="match status" value="1"/>
</dbReference>
<dbReference type="GO" id="GO:0004252">
    <property type="term" value="F:serine-type endopeptidase activity"/>
    <property type="evidence" value="ECO:0007669"/>
    <property type="project" value="InterPro"/>
</dbReference>
<feature type="region of interest" description="Disordered" evidence="3">
    <location>
        <begin position="29"/>
        <end position="56"/>
    </location>
</feature>
<dbReference type="InterPro" id="IPR001940">
    <property type="entry name" value="Peptidase_S1C"/>
</dbReference>
<dbReference type="GO" id="GO:0006508">
    <property type="term" value="P:proteolysis"/>
    <property type="evidence" value="ECO:0007669"/>
    <property type="project" value="UniProtKB-KW"/>
</dbReference>
<name>A0A830GKI5_9EURY</name>
<dbReference type="SUPFAM" id="SSF50156">
    <property type="entry name" value="PDZ domain-like"/>
    <property type="match status" value="1"/>
</dbReference>
<evidence type="ECO:0000313" key="5">
    <source>
        <dbReference type="EMBL" id="GGN90084.1"/>
    </source>
</evidence>
<dbReference type="InterPro" id="IPR006311">
    <property type="entry name" value="TAT_signal"/>
</dbReference>
<dbReference type="RefSeq" id="WP_188995428.1">
    <property type="nucleotide sequence ID" value="NZ_BMOU01000001.1"/>
</dbReference>
<dbReference type="Proteomes" id="UP000605784">
    <property type="component" value="Unassembled WGS sequence"/>
</dbReference>
<dbReference type="PANTHER" id="PTHR43343">
    <property type="entry name" value="PEPTIDASE S12"/>
    <property type="match status" value="1"/>
</dbReference>
<comment type="caution">
    <text evidence="5">The sequence shown here is derived from an EMBL/GenBank/DDBJ whole genome shotgun (WGS) entry which is preliminary data.</text>
</comment>
<keyword evidence="2" id="KW-0378">Hydrolase</keyword>
<evidence type="ECO:0000256" key="1">
    <source>
        <dbReference type="ARBA" id="ARBA00022670"/>
    </source>
</evidence>
<evidence type="ECO:0000256" key="3">
    <source>
        <dbReference type="SAM" id="MobiDB-lite"/>
    </source>
</evidence>
<dbReference type="Gene3D" id="2.40.10.120">
    <property type="match status" value="1"/>
</dbReference>